<reference evidence="10" key="1">
    <citation type="journal article" date="2019" name="Int. J. Syst. Evol. Microbiol.">
        <title>The Global Catalogue of Microorganisms (GCM) 10K type strain sequencing project: providing services to taxonomists for standard genome sequencing and annotation.</title>
        <authorList>
            <consortium name="The Broad Institute Genomics Platform"/>
            <consortium name="The Broad Institute Genome Sequencing Center for Infectious Disease"/>
            <person name="Wu L."/>
            <person name="Ma J."/>
        </authorList>
    </citation>
    <scope>NUCLEOTIDE SEQUENCE [LARGE SCALE GENOMIC DNA]</scope>
    <source>
        <strain evidence="10">CCUG 49452</strain>
    </source>
</reference>
<dbReference type="SUPFAM" id="SSF54292">
    <property type="entry name" value="2Fe-2S ferredoxin-like"/>
    <property type="match status" value="1"/>
</dbReference>
<dbReference type="SUPFAM" id="SSF52343">
    <property type="entry name" value="Ferredoxin reductase-like, C-terminal NADP-linked domain"/>
    <property type="match status" value="1"/>
</dbReference>
<keyword evidence="3" id="KW-0479">Metal-binding</keyword>
<dbReference type="CDD" id="cd06185">
    <property type="entry name" value="PDR_like"/>
    <property type="match status" value="1"/>
</dbReference>
<evidence type="ECO:0000256" key="5">
    <source>
        <dbReference type="ARBA" id="ARBA00023004"/>
    </source>
</evidence>
<keyword evidence="2" id="KW-0001">2Fe-2S</keyword>
<accession>A0ABV9QGN5</accession>
<organism evidence="9 10">
    <name type="scientific">Giesbergeria sinuosa</name>
    <dbReference type="NCBI Taxonomy" id="80883"/>
    <lineage>
        <taxon>Bacteria</taxon>
        <taxon>Pseudomonadati</taxon>
        <taxon>Pseudomonadota</taxon>
        <taxon>Betaproteobacteria</taxon>
        <taxon>Burkholderiales</taxon>
        <taxon>Comamonadaceae</taxon>
        <taxon>Giesbergeria</taxon>
    </lineage>
</organism>
<evidence type="ECO:0000256" key="3">
    <source>
        <dbReference type="ARBA" id="ARBA00022723"/>
    </source>
</evidence>
<dbReference type="Gene3D" id="3.40.50.80">
    <property type="entry name" value="Nucleotide-binding domain of ferredoxin-NADP reductase (FNR) module"/>
    <property type="match status" value="1"/>
</dbReference>
<gene>
    <name evidence="9" type="ORF">ACFO6X_07825</name>
</gene>
<dbReference type="Gene3D" id="3.10.20.30">
    <property type="match status" value="1"/>
</dbReference>
<feature type="domain" description="FAD-binding FR-type" evidence="8">
    <location>
        <begin position="3"/>
        <end position="106"/>
    </location>
</feature>
<dbReference type="EMBL" id="JBHSHJ010000004">
    <property type="protein sequence ID" value="MFC4788885.1"/>
    <property type="molecule type" value="Genomic_DNA"/>
</dbReference>
<evidence type="ECO:0000259" key="7">
    <source>
        <dbReference type="PROSITE" id="PS51085"/>
    </source>
</evidence>
<evidence type="ECO:0000256" key="2">
    <source>
        <dbReference type="ARBA" id="ARBA00022714"/>
    </source>
</evidence>
<dbReference type="Gene3D" id="2.40.30.10">
    <property type="entry name" value="Translation factors"/>
    <property type="match status" value="1"/>
</dbReference>
<keyword evidence="5" id="KW-0408">Iron</keyword>
<evidence type="ECO:0000256" key="4">
    <source>
        <dbReference type="ARBA" id="ARBA00023002"/>
    </source>
</evidence>
<dbReference type="PANTHER" id="PTHR47354">
    <property type="entry name" value="NADH OXIDOREDUCTASE HCR"/>
    <property type="match status" value="1"/>
</dbReference>
<dbReference type="PROSITE" id="PS00197">
    <property type="entry name" value="2FE2S_FER_1"/>
    <property type="match status" value="1"/>
</dbReference>
<protein>
    <submittedName>
        <fullName evidence="9">PDR/VanB family oxidoreductase</fullName>
    </submittedName>
</protein>
<dbReference type="Proteomes" id="UP001596001">
    <property type="component" value="Unassembled WGS sequence"/>
</dbReference>
<proteinExistence type="predicted"/>
<dbReference type="InterPro" id="IPR050415">
    <property type="entry name" value="MRET"/>
</dbReference>
<comment type="caution">
    <text evidence="9">The sequence shown here is derived from an EMBL/GenBank/DDBJ whole genome shotgun (WGS) entry which is preliminary data.</text>
</comment>
<dbReference type="Pfam" id="PF00175">
    <property type="entry name" value="NAD_binding_1"/>
    <property type="match status" value="1"/>
</dbReference>
<dbReference type="CDD" id="cd00207">
    <property type="entry name" value="fer2"/>
    <property type="match status" value="1"/>
</dbReference>
<dbReference type="RefSeq" id="WP_382431726.1">
    <property type="nucleotide sequence ID" value="NZ_JBHSHJ010000004.1"/>
</dbReference>
<dbReference type="PROSITE" id="PS51085">
    <property type="entry name" value="2FE2S_FER_2"/>
    <property type="match status" value="1"/>
</dbReference>
<sequence>MSTPLLQVRVRATTFEAEGILSFELCPLPPATNLPAFTAGAHIDLHLGNGLVRSYSLLNDPQERHRYVIAVNRDAHSRGGSRYLHDELRTGSVLQISHPRNHFPLDETSPCNVFIAGGIGITPMLSMVARCHTLGTPWKLYYSARTRQHAAFVGLLESYQHQPGAELLLNFDHAPGGKLLDLATIAASLPPGAHLYCCGPVAMLDAYTKATASLEPHRVHMEYFAAPEAGATESGGYTVELQRSSKTLQIEAGQTLLDGLIAIGAEPPYSCREGLCGTCEVKVLCGTPDHRDLVLSPAEKAANDRMMVCCSGAKSERLVLDL</sequence>
<keyword evidence="4" id="KW-0560">Oxidoreductase</keyword>
<dbReference type="PRINTS" id="PR00409">
    <property type="entry name" value="PHDIOXRDTASE"/>
</dbReference>
<keyword evidence="6" id="KW-0411">Iron-sulfur</keyword>
<evidence type="ECO:0000313" key="10">
    <source>
        <dbReference type="Proteomes" id="UP001596001"/>
    </source>
</evidence>
<dbReference type="InterPro" id="IPR017938">
    <property type="entry name" value="Riboflavin_synthase-like_b-brl"/>
</dbReference>
<dbReference type="InterPro" id="IPR012675">
    <property type="entry name" value="Beta-grasp_dom_sf"/>
</dbReference>
<evidence type="ECO:0000256" key="6">
    <source>
        <dbReference type="ARBA" id="ARBA00023014"/>
    </source>
</evidence>
<dbReference type="PROSITE" id="PS51384">
    <property type="entry name" value="FAD_FR"/>
    <property type="match status" value="1"/>
</dbReference>
<dbReference type="InterPro" id="IPR006058">
    <property type="entry name" value="2Fe2S_fd_BS"/>
</dbReference>
<dbReference type="PANTHER" id="PTHR47354:SF1">
    <property type="entry name" value="CARNITINE MONOOXYGENASE REDUCTASE SUBUNIT"/>
    <property type="match status" value="1"/>
</dbReference>
<dbReference type="InterPro" id="IPR001041">
    <property type="entry name" value="2Fe-2S_ferredoxin-type"/>
</dbReference>
<keyword evidence="10" id="KW-1185">Reference proteome</keyword>
<dbReference type="InterPro" id="IPR036010">
    <property type="entry name" value="2Fe-2S_ferredoxin-like_sf"/>
</dbReference>
<dbReference type="InterPro" id="IPR001433">
    <property type="entry name" value="OxRdtase_FAD/NAD-bd"/>
</dbReference>
<feature type="domain" description="2Fe-2S ferredoxin-type" evidence="7">
    <location>
        <begin position="237"/>
        <end position="322"/>
    </location>
</feature>
<dbReference type="Pfam" id="PF00111">
    <property type="entry name" value="Fer2"/>
    <property type="match status" value="1"/>
</dbReference>
<evidence type="ECO:0000256" key="1">
    <source>
        <dbReference type="ARBA" id="ARBA00022630"/>
    </source>
</evidence>
<evidence type="ECO:0000313" key="9">
    <source>
        <dbReference type="EMBL" id="MFC4788885.1"/>
    </source>
</evidence>
<dbReference type="InterPro" id="IPR017927">
    <property type="entry name" value="FAD-bd_FR_type"/>
</dbReference>
<evidence type="ECO:0000259" key="8">
    <source>
        <dbReference type="PROSITE" id="PS51384"/>
    </source>
</evidence>
<dbReference type="SUPFAM" id="SSF63380">
    <property type="entry name" value="Riboflavin synthase domain-like"/>
    <property type="match status" value="1"/>
</dbReference>
<keyword evidence="1" id="KW-0285">Flavoprotein</keyword>
<name>A0ABV9QGN5_9BURK</name>
<dbReference type="InterPro" id="IPR039261">
    <property type="entry name" value="FNR_nucleotide-bd"/>
</dbReference>